<dbReference type="InterPro" id="IPR001471">
    <property type="entry name" value="AP2/ERF_dom"/>
</dbReference>
<name>L0AZU1_THEEQ</name>
<dbReference type="KEGG" id="beq:BEWA_005350"/>
<dbReference type="Proteomes" id="UP000031512">
    <property type="component" value="Chromosome 3"/>
</dbReference>
<reference evidence="7 8" key="1">
    <citation type="journal article" date="2012" name="BMC Genomics">
        <title>Comparative genomic analysis and phylogenetic position of Theileria equi.</title>
        <authorList>
            <person name="Kappmeyer L.S."/>
            <person name="Thiagarajan M."/>
            <person name="Herndon D.R."/>
            <person name="Ramsay J.D."/>
            <person name="Caler E."/>
            <person name="Djikeng A."/>
            <person name="Gillespie J.J."/>
            <person name="Lau A.O."/>
            <person name="Roalson E.H."/>
            <person name="Silva J.C."/>
            <person name="Silva M.G."/>
            <person name="Suarez C.E."/>
            <person name="Ueti M.W."/>
            <person name="Nene V.M."/>
            <person name="Mealey R.H."/>
            <person name="Knowles D.P."/>
            <person name="Brayton K.A."/>
        </authorList>
    </citation>
    <scope>NUCLEOTIDE SEQUENCE [LARGE SCALE GENOMIC DNA]</scope>
    <source>
        <strain evidence="7 8">WA</strain>
    </source>
</reference>
<dbReference type="eggNOG" id="ENOG502QXC4">
    <property type="taxonomic scope" value="Eukaryota"/>
</dbReference>
<evidence type="ECO:0000256" key="1">
    <source>
        <dbReference type="ARBA" id="ARBA00004123"/>
    </source>
</evidence>
<dbReference type="GeneID" id="15805524"/>
<evidence type="ECO:0000256" key="4">
    <source>
        <dbReference type="ARBA" id="ARBA00023163"/>
    </source>
</evidence>
<feature type="domain" description="AP2/ERF" evidence="6">
    <location>
        <begin position="369"/>
        <end position="422"/>
    </location>
</feature>
<comment type="subcellular location">
    <subcellularLocation>
        <location evidence="1">Nucleus</location>
    </subcellularLocation>
</comment>
<keyword evidence="2" id="KW-0805">Transcription regulation</keyword>
<dbReference type="Pfam" id="PF00847">
    <property type="entry name" value="AP2"/>
    <property type="match status" value="1"/>
</dbReference>
<keyword evidence="4" id="KW-0804">Transcription</keyword>
<gene>
    <name evidence="7" type="ORF">BEWA_005350</name>
</gene>
<dbReference type="GO" id="GO:0003677">
    <property type="term" value="F:DNA binding"/>
    <property type="evidence" value="ECO:0007669"/>
    <property type="project" value="UniProtKB-KW"/>
</dbReference>
<evidence type="ECO:0000313" key="7">
    <source>
        <dbReference type="EMBL" id="AFZ81127.1"/>
    </source>
</evidence>
<keyword evidence="3" id="KW-0238">DNA-binding</keyword>
<dbReference type="RefSeq" id="XP_004830793.1">
    <property type="nucleotide sequence ID" value="XM_004830736.1"/>
</dbReference>
<evidence type="ECO:0000259" key="6">
    <source>
        <dbReference type="Pfam" id="PF00847"/>
    </source>
</evidence>
<accession>L0AZU1</accession>
<dbReference type="OrthoDB" id="361119at2759"/>
<sequence length="490" mass="56473">MISAPNGSEQEMVEGDVQLPVPSPVVKQTGLIPLESVNRNDERVKSEHFNSSMNDMSIDLNKLDNFIPSNLKFDHNIQAQSLIHSQQQIMHQQNQHLNMINQNQNVPMGMPGYGVYQQGVPDFGMLSRSVGHGSKDLQVPLQPEHFPQQSLISQLSNHTIPHLSTFMPQVSIHSSVDVKEEAGPEIPFLEYSGGVVYDNGALSQGGRWLTFWQHRSRLWRKAFSVALYGYEGAKELAESFWISKMRAIQLYNRTKQHKLLLPDSSRRRTEQRSSRTKVKRIQLSPQLKYQTSVDIANTTEKANVANDDADVFWEEETQSWCFEKINKESNELEVARLSTEDADKNEMRSEAIKQKNAYYQDLLKEYGESRYPGLTYERTRCCWRVAHLVPSKGIKRNKYFNISRYGYKLAKELAVQYKETVDQLQGEEPTNWNGEIFPSQEFMNDPLTLHFHHILNSFRSRETKYKPDSIIGFSQVVNSVMDGDYYDTSY</sequence>
<dbReference type="EMBL" id="CP001670">
    <property type="protein sequence ID" value="AFZ81127.1"/>
    <property type="molecule type" value="Genomic_DNA"/>
</dbReference>
<keyword evidence="8" id="KW-1185">Reference proteome</keyword>
<proteinExistence type="predicted"/>
<evidence type="ECO:0000313" key="8">
    <source>
        <dbReference type="Proteomes" id="UP000031512"/>
    </source>
</evidence>
<protein>
    <recommendedName>
        <fullName evidence="6">AP2/ERF domain-containing protein</fullName>
    </recommendedName>
</protein>
<dbReference type="GO" id="GO:0005634">
    <property type="term" value="C:nucleus"/>
    <property type="evidence" value="ECO:0007669"/>
    <property type="project" value="UniProtKB-SubCell"/>
</dbReference>
<organism evidence="7 8">
    <name type="scientific">Theileria equi strain WA</name>
    <dbReference type="NCBI Taxonomy" id="1537102"/>
    <lineage>
        <taxon>Eukaryota</taxon>
        <taxon>Sar</taxon>
        <taxon>Alveolata</taxon>
        <taxon>Apicomplexa</taxon>
        <taxon>Aconoidasida</taxon>
        <taxon>Piroplasmida</taxon>
        <taxon>Theileriidae</taxon>
        <taxon>Theileria</taxon>
    </lineage>
</organism>
<dbReference type="AlphaFoldDB" id="L0AZU1"/>
<evidence type="ECO:0000256" key="5">
    <source>
        <dbReference type="ARBA" id="ARBA00023242"/>
    </source>
</evidence>
<evidence type="ECO:0000256" key="2">
    <source>
        <dbReference type="ARBA" id="ARBA00023015"/>
    </source>
</evidence>
<dbReference type="VEuPathDB" id="PiroplasmaDB:BEWA_005350"/>
<evidence type="ECO:0000256" key="3">
    <source>
        <dbReference type="ARBA" id="ARBA00023125"/>
    </source>
</evidence>
<dbReference type="Gene3D" id="1.20.5.2050">
    <property type="match status" value="1"/>
</dbReference>
<dbReference type="GO" id="GO:0003700">
    <property type="term" value="F:DNA-binding transcription factor activity"/>
    <property type="evidence" value="ECO:0007669"/>
    <property type="project" value="InterPro"/>
</dbReference>
<keyword evidence="5" id="KW-0539">Nucleus</keyword>